<dbReference type="EnsemblBacteria" id="BAG02350">
    <property type="protein sequence ID" value="BAG02350"/>
    <property type="gene ID" value="MAE_25280"/>
</dbReference>
<gene>
    <name evidence="1" type="ordered locus">MAE_25280</name>
</gene>
<dbReference type="PaxDb" id="449447-MAE_25280"/>
<proteinExistence type="predicted"/>
<dbReference type="KEGG" id="mar:MAE_25280"/>
<dbReference type="AlphaFoldDB" id="B0JI52"/>
<sequence length="82" mass="9171">MLKVVRHPSDQGGTKGESAPPLLRGAGGIRSEIYLQFNYNYLLILRCHYYPFCQIFTFLSALPLIKYFSSALIAKDNSLSVG</sequence>
<dbReference type="EMBL" id="AP009552">
    <property type="protein sequence ID" value="BAG02350.1"/>
    <property type="molecule type" value="Genomic_DNA"/>
</dbReference>
<name>B0JI52_MICAN</name>
<dbReference type="STRING" id="449447.MAE_25280"/>
<protein>
    <submittedName>
        <fullName evidence="1">Uncharacterized protein</fullName>
    </submittedName>
</protein>
<reference evidence="1 2" key="1">
    <citation type="journal article" date="2007" name="DNA Res.">
        <title>Complete genomic structure of the bloom-forming toxic cyanobacterium Microcystis aeruginosa NIES-843.</title>
        <authorList>
            <person name="Kaneko T."/>
            <person name="Nakajima N."/>
            <person name="Okamoto S."/>
            <person name="Suzuki I."/>
            <person name="Tanabe Y."/>
            <person name="Tamaoki M."/>
            <person name="Nakamura Y."/>
            <person name="Kasai F."/>
            <person name="Watanabe A."/>
            <person name="Kawashima K."/>
            <person name="Kishida Y."/>
            <person name="Ono A."/>
            <person name="Shimizu Y."/>
            <person name="Takahashi C."/>
            <person name="Minami C."/>
            <person name="Fujishiro T."/>
            <person name="Kohara M."/>
            <person name="Katoh M."/>
            <person name="Nakazaki N."/>
            <person name="Nakayama S."/>
            <person name="Yamada M."/>
            <person name="Tabata S."/>
            <person name="Watanabe M.M."/>
        </authorList>
    </citation>
    <scope>NUCLEOTIDE SEQUENCE [LARGE SCALE GENOMIC DNA]</scope>
    <source>
        <strain evidence="2">NIES-843 / IAM M-247</strain>
    </source>
</reference>
<dbReference type="Proteomes" id="UP000001510">
    <property type="component" value="Chromosome"/>
</dbReference>
<keyword evidence="2" id="KW-1185">Reference proteome</keyword>
<evidence type="ECO:0000313" key="1">
    <source>
        <dbReference type="EMBL" id="BAG02350.1"/>
    </source>
</evidence>
<evidence type="ECO:0000313" key="2">
    <source>
        <dbReference type="Proteomes" id="UP000001510"/>
    </source>
</evidence>
<organism evidence="1 2">
    <name type="scientific">Microcystis aeruginosa (strain NIES-843 / IAM M-2473)</name>
    <dbReference type="NCBI Taxonomy" id="449447"/>
    <lineage>
        <taxon>Bacteria</taxon>
        <taxon>Bacillati</taxon>
        <taxon>Cyanobacteriota</taxon>
        <taxon>Cyanophyceae</taxon>
        <taxon>Oscillatoriophycideae</taxon>
        <taxon>Chroococcales</taxon>
        <taxon>Microcystaceae</taxon>
        <taxon>Microcystis</taxon>
    </lineage>
</organism>
<accession>B0JI52</accession>
<dbReference type="HOGENOM" id="CLU_2554463_0_0_3"/>